<sequence length="243" mass="26405">MEWLNMRPATIYNPGVNRMQAEFIPANFGPHKYELQIEESIGAVPPYNSKTSKMNDPGPPKQMRVKSGYTGHVPHGRDFIGGTYCSHDNRGTASKDQVPVMHSATPGKHTGYPIPVKAAPSPGSPGHPKGAYVYSQDPFSSKPGDLQHDYGVTTTAPVAARIEKVLAADYRDMSDADNRVSAFDKEGAGQWIMAGYTGHVAKAREVYGTSYYGPPEGPNYHGPFYTSDTYEPPGNCNREAIAP</sequence>
<dbReference type="AlphaFoldDB" id="A0A0M0JPK2"/>
<reference evidence="2" key="1">
    <citation type="journal article" date="2015" name="PLoS Genet.">
        <title>Genome Sequence and Transcriptome Analyses of Chrysochromulina tobin: Metabolic Tools for Enhanced Algal Fitness in the Prominent Order Prymnesiales (Haptophyceae).</title>
        <authorList>
            <person name="Hovde B.T."/>
            <person name="Deodato C.R."/>
            <person name="Hunsperger H.M."/>
            <person name="Ryken S.A."/>
            <person name="Yost W."/>
            <person name="Jha R.K."/>
            <person name="Patterson J."/>
            <person name="Monnat R.J. Jr."/>
            <person name="Barlow S.B."/>
            <person name="Starkenburg S.R."/>
            <person name="Cattolico R.A."/>
        </authorList>
    </citation>
    <scope>NUCLEOTIDE SEQUENCE</scope>
    <source>
        <strain evidence="2">CCMP291</strain>
    </source>
</reference>
<accession>A0A0M0JPK2</accession>
<comment type="caution">
    <text evidence="1">The sequence shown here is derived from an EMBL/GenBank/DDBJ whole genome shotgun (WGS) entry which is preliminary data.</text>
</comment>
<keyword evidence="2" id="KW-1185">Reference proteome</keyword>
<proteinExistence type="predicted"/>
<protein>
    <submittedName>
        <fullName evidence="1">Uncharacterized protein</fullName>
    </submittedName>
</protein>
<name>A0A0M0JPK2_9EUKA</name>
<dbReference type="EMBL" id="JWZX01002560">
    <property type="protein sequence ID" value="KOO28511.1"/>
    <property type="molecule type" value="Genomic_DNA"/>
</dbReference>
<dbReference type="Proteomes" id="UP000037460">
    <property type="component" value="Unassembled WGS sequence"/>
</dbReference>
<evidence type="ECO:0000313" key="1">
    <source>
        <dbReference type="EMBL" id="KOO28511.1"/>
    </source>
</evidence>
<gene>
    <name evidence="1" type="ORF">Ctob_012048</name>
</gene>
<evidence type="ECO:0000313" key="2">
    <source>
        <dbReference type="Proteomes" id="UP000037460"/>
    </source>
</evidence>
<organism evidence="1 2">
    <name type="scientific">Chrysochromulina tobinii</name>
    <dbReference type="NCBI Taxonomy" id="1460289"/>
    <lineage>
        <taxon>Eukaryota</taxon>
        <taxon>Haptista</taxon>
        <taxon>Haptophyta</taxon>
        <taxon>Prymnesiophyceae</taxon>
        <taxon>Prymnesiales</taxon>
        <taxon>Chrysochromulinaceae</taxon>
        <taxon>Chrysochromulina</taxon>
    </lineage>
</organism>